<dbReference type="Gene3D" id="3.40.190.10">
    <property type="entry name" value="Periplasmic binding protein-like II"/>
    <property type="match status" value="2"/>
</dbReference>
<dbReference type="Proteomes" id="UP000318380">
    <property type="component" value="Unassembled WGS sequence"/>
</dbReference>
<keyword evidence="2" id="KW-0805">Transcription regulation</keyword>
<dbReference type="PANTHER" id="PTHR30346:SF29">
    <property type="entry name" value="LYSR SUBSTRATE-BINDING"/>
    <property type="match status" value="1"/>
</dbReference>
<dbReference type="InterPro" id="IPR000847">
    <property type="entry name" value="LysR_HTH_N"/>
</dbReference>
<dbReference type="GO" id="GO:0003700">
    <property type="term" value="F:DNA-binding transcription factor activity"/>
    <property type="evidence" value="ECO:0007669"/>
    <property type="project" value="InterPro"/>
</dbReference>
<comment type="similarity">
    <text evidence="1">Belongs to the LysR transcriptional regulatory family.</text>
</comment>
<keyword evidence="4" id="KW-0804">Transcription</keyword>
<protein>
    <submittedName>
        <fullName evidence="6">DNA-binding transcriptional LysR family regulator</fullName>
    </submittedName>
</protein>
<reference evidence="6 7" key="1">
    <citation type="submission" date="2019-06" db="EMBL/GenBank/DDBJ databases">
        <title>Sequencing the genomes of 1000 actinobacteria strains.</title>
        <authorList>
            <person name="Klenk H.-P."/>
        </authorList>
    </citation>
    <scope>NUCLEOTIDE SEQUENCE [LARGE SCALE GENOMIC DNA]</scope>
    <source>
        <strain evidence="6 7">DSM 24683</strain>
    </source>
</reference>
<evidence type="ECO:0000256" key="2">
    <source>
        <dbReference type="ARBA" id="ARBA00023015"/>
    </source>
</evidence>
<dbReference type="SUPFAM" id="SSF53850">
    <property type="entry name" value="Periplasmic binding protein-like II"/>
    <property type="match status" value="1"/>
</dbReference>
<dbReference type="GO" id="GO:0032993">
    <property type="term" value="C:protein-DNA complex"/>
    <property type="evidence" value="ECO:0007669"/>
    <property type="project" value="TreeGrafter"/>
</dbReference>
<dbReference type="PANTHER" id="PTHR30346">
    <property type="entry name" value="TRANSCRIPTIONAL DUAL REGULATOR HCAR-RELATED"/>
    <property type="match status" value="1"/>
</dbReference>
<organism evidence="6 7">
    <name type="scientific">Kribbella amoyensis</name>
    <dbReference type="NCBI Taxonomy" id="996641"/>
    <lineage>
        <taxon>Bacteria</taxon>
        <taxon>Bacillati</taxon>
        <taxon>Actinomycetota</taxon>
        <taxon>Actinomycetes</taxon>
        <taxon>Propionibacteriales</taxon>
        <taxon>Kribbellaceae</taxon>
        <taxon>Kribbella</taxon>
    </lineage>
</organism>
<evidence type="ECO:0000256" key="4">
    <source>
        <dbReference type="ARBA" id="ARBA00023163"/>
    </source>
</evidence>
<dbReference type="Pfam" id="PF03466">
    <property type="entry name" value="LysR_substrate"/>
    <property type="match status" value="1"/>
</dbReference>
<keyword evidence="7" id="KW-1185">Reference proteome</keyword>
<dbReference type="Gene3D" id="1.10.10.10">
    <property type="entry name" value="Winged helix-like DNA-binding domain superfamily/Winged helix DNA-binding domain"/>
    <property type="match status" value="1"/>
</dbReference>
<keyword evidence="3 6" id="KW-0238">DNA-binding</keyword>
<accession>A0A561BSD2</accession>
<sequence>MHGAARALGYTPSAISQQLAVLEREAGAKLFERTGRNVQLTEAGKALVRHTAVLLDGLEAAEAEVAAIAAGRPAGVVRVSAFQSAFLRIVAPAVAALAESHPDIRVEVTETEVETAVPALHLRRLDVVVGDEYSGQPRPVHADLARETLVREQVRLVLPETHPQAANDRVRMTQLADEHWAACQPGTGHHAMQVRACRDLGAFEPDLRYASDDFLILVEMVRTAGACALLPDLVLGYGVPGVAIRPLSEGELGREVFLLTRTSKTPAIEAVTAALHAAAQSSPPA</sequence>
<evidence type="ECO:0000256" key="3">
    <source>
        <dbReference type="ARBA" id="ARBA00023125"/>
    </source>
</evidence>
<dbReference type="SUPFAM" id="SSF46785">
    <property type="entry name" value="Winged helix' DNA-binding domain"/>
    <property type="match status" value="1"/>
</dbReference>
<dbReference type="AlphaFoldDB" id="A0A561BSD2"/>
<proteinExistence type="inferred from homology"/>
<evidence type="ECO:0000259" key="5">
    <source>
        <dbReference type="PROSITE" id="PS50931"/>
    </source>
</evidence>
<gene>
    <name evidence="6" type="ORF">FB561_2813</name>
</gene>
<dbReference type="PROSITE" id="PS50931">
    <property type="entry name" value="HTH_LYSR"/>
    <property type="match status" value="1"/>
</dbReference>
<dbReference type="InterPro" id="IPR005119">
    <property type="entry name" value="LysR_subst-bd"/>
</dbReference>
<name>A0A561BSD2_9ACTN</name>
<dbReference type="InterPro" id="IPR036388">
    <property type="entry name" value="WH-like_DNA-bd_sf"/>
</dbReference>
<dbReference type="Pfam" id="PF00126">
    <property type="entry name" value="HTH_1"/>
    <property type="match status" value="1"/>
</dbReference>
<evidence type="ECO:0000313" key="6">
    <source>
        <dbReference type="EMBL" id="TWD81692.1"/>
    </source>
</evidence>
<dbReference type="EMBL" id="VIVK01000001">
    <property type="protein sequence ID" value="TWD81692.1"/>
    <property type="molecule type" value="Genomic_DNA"/>
</dbReference>
<dbReference type="InterPro" id="IPR036390">
    <property type="entry name" value="WH_DNA-bd_sf"/>
</dbReference>
<evidence type="ECO:0000313" key="7">
    <source>
        <dbReference type="Proteomes" id="UP000318380"/>
    </source>
</evidence>
<evidence type="ECO:0000256" key="1">
    <source>
        <dbReference type="ARBA" id="ARBA00009437"/>
    </source>
</evidence>
<feature type="domain" description="HTH lysR-type" evidence="5">
    <location>
        <begin position="1"/>
        <end position="41"/>
    </location>
</feature>
<comment type="caution">
    <text evidence="6">The sequence shown here is derived from an EMBL/GenBank/DDBJ whole genome shotgun (WGS) entry which is preliminary data.</text>
</comment>
<dbReference type="GO" id="GO:0003677">
    <property type="term" value="F:DNA binding"/>
    <property type="evidence" value="ECO:0007669"/>
    <property type="project" value="UniProtKB-KW"/>
</dbReference>